<keyword evidence="2" id="KW-1185">Reference proteome</keyword>
<comment type="caution">
    <text evidence="1">The sequence shown here is derived from an EMBL/GenBank/DDBJ whole genome shotgun (WGS) entry which is preliminary data.</text>
</comment>
<evidence type="ECO:0000313" key="1">
    <source>
        <dbReference type="EMBL" id="KAG5621753.1"/>
    </source>
</evidence>
<accession>A0A9J6ABB9</accession>
<organism evidence="1 2">
    <name type="scientific">Solanum commersonii</name>
    <name type="common">Commerson's wild potato</name>
    <name type="synonym">Commerson's nightshade</name>
    <dbReference type="NCBI Taxonomy" id="4109"/>
    <lineage>
        <taxon>Eukaryota</taxon>
        <taxon>Viridiplantae</taxon>
        <taxon>Streptophyta</taxon>
        <taxon>Embryophyta</taxon>
        <taxon>Tracheophyta</taxon>
        <taxon>Spermatophyta</taxon>
        <taxon>Magnoliopsida</taxon>
        <taxon>eudicotyledons</taxon>
        <taxon>Gunneridae</taxon>
        <taxon>Pentapetalae</taxon>
        <taxon>asterids</taxon>
        <taxon>lamiids</taxon>
        <taxon>Solanales</taxon>
        <taxon>Solanaceae</taxon>
        <taxon>Solanoideae</taxon>
        <taxon>Solaneae</taxon>
        <taxon>Solanum</taxon>
    </lineage>
</organism>
<dbReference type="AlphaFoldDB" id="A0A9J6ABB9"/>
<sequence length="78" mass="9132">MRRCEMLTMVDIERGRCRVKKYLGEVLNSFFGLKAVEDRNTNALKVGAACGLLCFYNGFLEKYFDRLLISWRKQRGMT</sequence>
<dbReference type="Proteomes" id="UP000824120">
    <property type="component" value="Chromosome 2"/>
</dbReference>
<evidence type="ECO:0000313" key="2">
    <source>
        <dbReference type="Proteomes" id="UP000824120"/>
    </source>
</evidence>
<protein>
    <submittedName>
        <fullName evidence="1">Uncharacterized protein</fullName>
    </submittedName>
</protein>
<gene>
    <name evidence="1" type="ORF">H5410_006971</name>
</gene>
<name>A0A9J6ABB9_SOLCO</name>
<dbReference type="EMBL" id="JACXVP010000002">
    <property type="protein sequence ID" value="KAG5621753.1"/>
    <property type="molecule type" value="Genomic_DNA"/>
</dbReference>
<reference evidence="1 2" key="1">
    <citation type="submission" date="2020-09" db="EMBL/GenBank/DDBJ databases">
        <title>De no assembly of potato wild relative species, Solanum commersonii.</title>
        <authorList>
            <person name="Cho K."/>
        </authorList>
    </citation>
    <scope>NUCLEOTIDE SEQUENCE [LARGE SCALE GENOMIC DNA]</scope>
    <source>
        <strain evidence="1">LZ3.2</strain>
        <tissue evidence="1">Leaf</tissue>
    </source>
</reference>
<proteinExistence type="predicted"/>